<dbReference type="STRING" id="1844006.PhaeoP97_01892"/>
<feature type="region of interest" description="Disordered" evidence="1">
    <location>
        <begin position="157"/>
        <end position="176"/>
    </location>
</feature>
<sequence>MGALPAEIGAGVTFRATVCLPVYPATEWGLSLIMRGASQIDLVADSDGENHNLHAAASETAGWLPGHYRYELRVADGSDVITVKVGELRIAPDLSAQGAGVDNRDHVRKVLDAIEAVIENRASIDQQSYQINNRSLQRTPLNELLKLRSRYRAELASKSASRKRRGMGRTIKVRMP</sequence>
<gene>
    <name evidence="2" type="ORF">PhaeoP97_01892</name>
</gene>
<accession>A0A1L3I5D4</accession>
<dbReference type="KEGG" id="php:PhaeoP97_01892"/>
<dbReference type="Proteomes" id="UP000183859">
    <property type="component" value="Chromosome"/>
</dbReference>
<dbReference type="RefSeq" id="WP_072504845.1">
    <property type="nucleotide sequence ID" value="NZ_CP016364.1"/>
</dbReference>
<proteinExistence type="predicted"/>
<evidence type="ECO:0000313" key="2">
    <source>
        <dbReference type="EMBL" id="APG47303.1"/>
    </source>
</evidence>
<name>A0A1L3I5D4_9RHOB</name>
<evidence type="ECO:0000256" key="1">
    <source>
        <dbReference type="SAM" id="MobiDB-lite"/>
    </source>
</evidence>
<organism evidence="2 3">
    <name type="scientific">Phaeobacter porticola</name>
    <dbReference type="NCBI Taxonomy" id="1844006"/>
    <lineage>
        <taxon>Bacteria</taxon>
        <taxon>Pseudomonadati</taxon>
        <taxon>Pseudomonadota</taxon>
        <taxon>Alphaproteobacteria</taxon>
        <taxon>Rhodobacterales</taxon>
        <taxon>Roseobacteraceae</taxon>
        <taxon>Phaeobacter</taxon>
    </lineage>
</organism>
<dbReference type="AlphaFoldDB" id="A0A1L3I5D4"/>
<protein>
    <submittedName>
        <fullName evidence="2">Uncharacterized protein</fullName>
    </submittedName>
</protein>
<evidence type="ECO:0000313" key="3">
    <source>
        <dbReference type="Proteomes" id="UP000183859"/>
    </source>
</evidence>
<dbReference type="EMBL" id="CP016364">
    <property type="protein sequence ID" value="APG47303.1"/>
    <property type="molecule type" value="Genomic_DNA"/>
</dbReference>
<keyword evidence="3" id="KW-1185">Reference proteome</keyword>
<reference evidence="3" key="1">
    <citation type="submission" date="2016-07" db="EMBL/GenBank/DDBJ databases">
        <title>Phaeobacter portensis sp. nov., a tropodithietic acid producing bacterium isolated from a German harbor.</title>
        <authorList>
            <person name="Freese H.M."/>
            <person name="Bunk B."/>
            <person name="Breider S."/>
            <person name="Brinkhoff T."/>
        </authorList>
    </citation>
    <scope>NUCLEOTIDE SEQUENCE [LARGE SCALE GENOMIC DNA]</scope>
    <source>
        <strain evidence="3">P97</strain>
    </source>
</reference>
<dbReference type="OrthoDB" id="7775497at2"/>
<feature type="compositionally biased region" description="Basic residues" evidence="1">
    <location>
        <begin position="160"/>
        <end position="176"/>
    </location>
</feature>